<sequence>MTLVITFSSTSLLPAAPEIASEFTTTTTIINITNAGVLVAMGISSFIWGPISVLLGRKNAYIAAILVLCGCSVGTALAPNMRVFTALRILGGFTGTYFMVAGQTILADIFEPLVRGTAVGFFMVGTVSGPAVGPCIGGLIVTFAHWRIIYWVQVAMAGVGLVVSIIFLPDFRIERKSRTASHPGALEIISMFNPMKVFRMLLYPNVLLAQVTCGLLAWFQYSILTSVRSVFNPRFHLTTALVSGLFYLAPGTGFLVGSIVGGKLSDRTVRRYIQKRNGVRMPQDRLNSGLITLLGVLPVSTLIYGWTLQGEVGGMALPIVCAFFAGAEVYPRMKSEVMSGKYIIQYLFGAGSSAAIVPLIDAIGVGLTFTISVILVVTGGCLVFIITRWGLDMQRWAEGRFKLEKHS</sequence>
<dbReference type="GO" id="GO:0005886">
    <property type="term" value="C:plasma membrane"/>
    <property type="evidence" value="ECO:0007669"/>
    <property type="project" value="TreeGrafter"/>
</dbReference>
<protein>
    <recommendedName>
        <fullName evidence="6">Major facilitator superfamily (MFS) profile domain-containing protein</fullName>
    </recommendedName>
</protein>
<feature type="domain" description="Major facilitator superfamily (MFS) profile" evidence="6">
    <location>
        <begin position="1"/>
        <end position="407"/>
    </location>
</feature>
<evidence type="ECO:0000313" key="7">
    <source>
        <dbReference type="EMBL" id="TQB72755.1"/>
    </source>
</evidence>
<feature type="transmembrane region" description="Helical" evidence="5">
    <location>
        <begin position="312"/>
        <end position="330"/>
    </location>
</feature>
<feature type="transmembrane region" description="Helical" evidence="5">
    <location>
        <begin position="148"/>
        <end position="168"/>
    </location>
</feature>
<dbReference type="Gene3D" id="1.20.1250.20">
    <property type="entry name" value="MFS general substrate transporter like domains"/>
    <property type="match status" value="1"/>
</dbReference>
<evidence type="ECO:0000313" key="8">
    <source>
        <dbReference type="Proteomes" id="UP000319663"/>
    </source>
</evidence>
<dbReference type="InterPro" id="IPR036259">
    <property type="entry name" value="MFS_trans_sf"/>
</dbReference>
<dbReference type="InterPro" id="IPR020846">
    <property type="entry name" value="MFS_dom"/>
</dbReference>
<keyword evidence="4 5" id="KW-0472">Membrane</keyword>
<organism evidence="7 8">
    <name type="scientific">Monascus purpureus</name>
    <name type="common">Red mold</name>
    <name type="synonym">Monascus anka</name>
    <dbReference type="NCBI Taxonomy" id="5098"/>
    <lineage>
        <taxon>Eukaryota</taxon>
        <taxon>Fungi</taxon>
        <taxon>Dikarya</taxon>
        <taxon>Ascomycota</taxon>
        <taxon>Pezizomycotina</taxon>
        <taxon>Eurotiomycetes</taxon>
        <taxon>Eurotiomycetidae</taxon>
        <taxon>Eurotiales</taxon>
        <taxon>Aspergillaceae</taxon>
        <taxon>Monascus</taxon>
    </lineage>
</organism>
<dbReference type="PANTHER" id="PTHR23502:SF152">
    <property type="entry name" value="MAJOR FACILITATOR SUPERFAMILY (MFS) PROFILE DOMAIN-CONTAINING PROTEIN-RELATED"/>
    <property type="match status" value="1"/>
</dbReference>
<name>A0A507QWH9_MONPU</name>
<feature type="transmembrane region" description="Helical" evidence="5">
    <location>
        <begin position="85"/>
        <end position="106"/>
    </location>
</feature>
<feature type="transmembrane region" description="Helical" evidence="5">
    <location>
        <begin position="30"/>
        <end position="48"/>
    </location>
</feature>
<dbReference type="InterPro" id="IPR011701">
    <property type="entry name" value="MFS"/>
</dbReference>
<proteinExistence type="predicted"/>
<feature type="transmembrane region" description="Helical" evidence="5">
    <location>
        <begin position="286"/>
        <end position="306"/>
    </location>
</feature>
<evidence type="ECO:0000256" key="3">
    <source>
        <dbReference type="ARBA" id="ARBA00022989"/>
    </source>
</evidence>
<keyword evidence="8" id="KW-1185">Reference proteome</keyword>
<comment type="caution">
    <text evidence="7">The sequence shown here is derived from an EMBL/GenBank/DDBJ whole genome shotgun (WGS) entry which is preliminary data.</text>
</comment>
<evidence type="ECO:0000259" key="6">
    <source>
        <dbReference type="PROSITE" id="PS50850"/>
    </source>
</evidence>
<dbReference type="PROSITE" id="PS50850">
    <property type="entry name" value="MFS"/>
    <property type="match status" value="1"/>
</dbReference>
<dbReference type="SUPFAM" id="SSF103473">
    <property type="entry name" value="MFS general substrate transporter"/>
    <property type="match status" value="1"/>
</dbReference>
<keyword evidence="2 5" id="KW-0812">Transmembrane</keyword>
<evidence type="ECO:0000256" key="2">
    <source>
        <dbReference type="ARBA" id="ARBA00022692"/>
    </source>
</evidence>
<feature type="transmembrane region" description="Helical" evidence="5">
    <location>
        <begin position="201"/>
        <end position="221"/>
    </location>
</feature>
<accession>A0A507QWH9</accession>
<feature type="transmembrane region" description="Helical" evidence="5">
    <location>
        <begin position="342"/>
        <end position="360"/>
    </location>
</feature>
<dbReference type="Proteomes" id="UP000319663">
    <property type="component" value="Unassembled WGS sequence"/>
</dbReference>
<feature type="transmembrane region" description="Helical" evidence="5">
    <location>
        <begin position="241"/>
        <end position="265"/>
    </location>
</feature>
<reference evidence="7 8" key="1">
    <citation type="submission" date="2019-06" db="EMBL/GenBank/DDBJ databases">
        <title>Wine fermentation using esterase from Monascus purpureus.</title>
        <authorList>
            <person name="Geng C."/>
            <person name="Zhang Y."/>
        </authorList>
    </citation>
    <scope>NUCLEOTIDE SEQUENCE [LARGE SCALE GENOMIC DNA]</scope>
    <source>
        <strain evidence="7">HQ1</strain>
    </source>
</reference>
<feature type="transmembrane region" description="Helical" evidence="5">
    <location>
        <begin position="118"/>
        <end position="142"/>
    </location>
</feature>
<comment type="subcellular location">
    <subcellularLocation>
        <location evidence="1">Membrane</location>
        <topology evidence="1">Multi-pass membrane protein</topology>
    </subcellularLocation>
</comment>
<dbReference type="AlphaFoldDB" id="A0A507QWH9"/>
<evidence type="ECO:0000256" key="5">
    <source>
        <dbReference type="SAM" id="Phobius"/>
    </source>
</evidence>
<dbReference type="STRING" id="5098.A0A507QWH9"/>
<evidence type="ECO:0000256" key="4">
    <source>
        <dbReference type="ARBA" id="ARBA00023136"/>
    </source>
</evidence>
<feature type="transmembrane region" description="Helical" evidence="5">
    <location>
        <begin position="366"/>
        <end position="386"/>
    </location>
</feature>
<keyword evidence="3 5" id="KW-1133">Transmembrane helix</keyword>
<dbReference type="GO" id="GO:0022857">
    <property type="term" value="F:transmembrane transporter activity"/>
    <property type="evidence" value="ECO:0007669"/>
    <property type="project" value="InterPro"/>
</dbReference>
<dbReference type="EMBL" id="VIFY01000057">
    <property type="protein sequence ID" value="TQB72755.1"/>
    <property type="molecule type" value="Genomic_DNA"/>
</dbReference>
<gene>
    <name evidence="7" type="ORF">MPDQ_006471</name>
</gene>
<feature type="transmembrane region" description="Helical" evidence="5">
    <location>
        <begin position="60"/>
        <end position="79"/>
    </location>
</feature>
<dbReference type="PANTHER" id="PTHR23502">
    <property type="entry name" value="MAJOR FACILITATOR SUPERFAMILY"/>
    <property type="match status" value="1"/>
</dbReference>
<dbReference type="Pfam" id="PF07690">
    <property type="entry name" value="MFS_1"/>
    <property type="match status" value="1"/>
</dbReference>
<evidence type="ECO:0000256" key="1">
    <source>
        <dbReference type="ARBA" id="ARBA00004141"/>
    </source>
</evidence>